<comment type="caution">
    <text evidence="2">The sequence shown here is derived from an EMBL/GenBank/DDBJ whole genome shotgun (WGS) entry which is preliminary data.</text>
</comment>
<keyword evidence="3" id="KW-1185">Reference proteome</keyword>
<proteinExistence type="predicted"/>
<evidence type="ECO:0000313" key="2">
    <source>
        <dbReference type="EMBL" id="MBP2185553.1"/>
    </source>
</evidence>
<feature type="signal peptide" evidence="1">
    <location>
        <begin position="1"/>
        <end position="28"/>
    </location>
</feature>
<sequence>MKLPGRISIAALSLLGAFLTVSPGIAQAGNEVRTGAPGSQEGKHCKTTVARAEPGEEHSKVLSRTCADSQADLRIQEASLLLIVYVDIGYSGESEVIEGDSGPCDIAGYAIPKFGKADQVSSFKTFNNCNQVRGYRFDDLDGGYYYYEGSQWYVGDNANDNIRSFKVNAIP</sequence>
<dbReference type="Proteomes" id="UP000741013">
    <property type="component" value="Unassembled WGS sequence"/>
</dbReference>
<reference evidence="2 3" key="1">
    <citation type="submission" date="2021-03" db="EMBL/GenBank/DDBJ databases">
        <title>Sequencing the genomes of 1000 actinobacteria strains.</title>
        <authorList>
            <person name="Klenk H.-P."/>
        </authorList>
    </citation>
    <scope>NUCLEOTIDE SEQUENCE [LARGE SCALE GENOMIC DNA]</scope>
    <source>
        <strain evidence="2 3">DSM 45510</strain>
    </source>
</reference>
<dbReference type="Gene3D" id="2.60.20.10">
    <property type="entry name" value="Crystallins"/>
    <property type="match status" value="1"/>
</dbReference>
<accession>A0ABS4Q1K3</accession>
<name>A0ABS4Q1K3_9PSEU</name>
<keyword evidence="1" id="KW-0732">Signal</keyword>
<dbReference type="RefSeq" id="WP_209668422.1">
    <property type="nucleotide sequence ID" value="NZ_JAGGMS010000001.1"/>
</dbReference>
<evidence type="ECO:0000256" key="1">
    <source>
        <dbReference type="SAM" id="SignalP"/>
    </source>
</evidence>
<evidence type="ECO:0000313" key="3">
    <source>
        <dbReference type="Proteomes" id="UP000741013"/>
    </source>
</evidence>
<organism evidence="2 3">
    <name type="scientific">Amycolatopsis magusensis</name>
    <dbReference type="NCBI Taxonomy" id="882444"/>
    <lineage>
        <taxon>Bacteria</taxon>
        <taxon>Bacillati</taxon>
        <taxon>Actinomycetota</taxon>
        <taxon>Actinomycetes</taxon>
        <taxon>Pseudonocardiales</taxon>
        <taxon>Pseudonocardiaceae</taxon>
        <taxon>Amycolatopsis</taxon>
    </lineage>
</organism>
<evidence type="ECO:0008006" key="4">
    <source>
        <dbReference type="Google" id="ProtNLM"/>
    </source>
</evidence>
<feature type="chain" id="PRO_5047526740" description="Peptidase inhibitor family I36" evidence="1">
    <location>
        <begin position="29"/>
        <end position="171"/>
    </location>
</feature>
<protein>
    <recommendedName>
        <fullName evidence="4">Peptidase inhibitor family I36</fullName>
    </recommendedName>
</protein>
<dbReference type="EMBL" id="JAGGMS010000001">
    <property type="protein sequence ID" value="MBP2185553.1"/>
    <property type="molecule type" value="Genomic_DNA"/>
</dbReference>
<gene>
    <name evidence="2" type="ORF">JOM49_007079</name>
</gene>